<evidence type="ECO:0000313" key="2">
    <source>
        <dbReference type="EMBL" id="GBO14148.1"/>
    </source>
</evidence>
<organism evidence="2 3">
    <name type="scientific">Araneus ventricosus</name>
    <name type="common">Orbweaver spider</name>
    <name type="synonym">Epeira ventricosa</name>
    <dbReference type="NCBI Taxonomy" id="182803"/>
    <lineage>
        <taxon>Eukaryota</taxon>
        <taxon>Metazoa</taxon>
        <taxon>Ecdysozoa</taxon>
        <taxon>Arthropoda</taxon>
        <taxon>Chelicerata</taxon>
        <taxon>Arachnida</taxon>
        <taxon>Araneae</taxon>
        <taxon>Araneomorphae</taxon>
        <taxon>Entelegynae</taxon>
        <taxon>Araneoidea</taxon>
        <taxon>Araneidae</taxon>
        <taxon>Araneus</taxon>
    </lineage>
</organism>
<reference evidence="2 3" key="1">
    <citation type="journal article" date="2019" name="Sci. Rep.">
        <title>Orb-weaving spider Araneus ventricosus genome elucidates the spidroin gene catalogue.</title>
        <authorList>
            <person name="Kono N."/>
            <person name="Nakamura H."/>
            <person name="Ohtoshi R."/>
            <person name="Moran D.A.P."/>
            <person name="Shinohara A."/>
            <person name="Yoshida Y."/>
            <person name="Fujiwara M."/>
            <person name="Mori M."/>
            <person name="Tomita M."/>
            <person name="Arakawa K."/>
        </authorList>
    </citation>
    <scope>NUCLEOTIDE SEQUENCE [LARGE SCALE GENOMIC DNA]</scope>
</reference>
<sequence length="97" mass="11105">MPNLGCRRVASDFPLELSLQFLSFASSMGIVMQEDDTITQHARRLRRITSRWRNDYFLFPKLKEHLSGTRRSSESDMKTVVNRTGSMGREVISAKPG</sequence>
<feature type="region of interest" description="Disordered" evidence="1">
    <location>
        <begin position="69"/>
        <end position="97"/>
    </location>
</feature>
<dbReference type="AlphaFoldDB" id="A0A4Y2UMQ1"/>
<comment type="caution">
    <text evidence="2">The sequence shown here is derived from an EMBL/GenBank/DDBJ whole genome shotgun (WGS) entry which is preliminary data.</text>
</comment>
<accession>A0A4Y2UMQ1</accession>
<name>A0A4Y2UMQ1_ARAVE</name>
<protein>
    <submittedName>
        <fullName evidence="2">Uncharacterized protein</fullName>
    </submittedName>
</protein>
<dbReference type="EMBL" id="BGPR01038315">
    <property type="protein sequence ID" value="GBO14148.1"/>
    <property type="molecule type" value="Genomic_DNA"/>
</dbReference>
<evidence type="ECO:0000256" key="1">
    <source>
        <dbReference type="SAM" id="MobiDB-lite"/>
    </source>
</evidence>
<evidence type="ECO:0000313" key="3">
    <source>
        <dbReference type="Proteomes" id="UP000499080"/>
    </source>
</evidence>
<proteinExistence type="predicted"/>
<keyword evidence="3" id="KW-1185">Reference proteome</keyword>
<gene>
    <name evidence="2" type="ORF">AVEN_51682_1</name>
</gene>
<dbReference type="Proteomes" id="UP000499080">
    <property type="component" value="Unassembled WGS sequence"/>
</dbReference>